<dbReference type="InterPro" id="IPR031928">
    <property type="entry name" value="RsdA_SigD-bd"/>
</dbReference>
<dbReference type="Pfam" id="PF16751">
    <property type="entry name" value="RsdA_SigD_bd"/>
    <property type="match status" value="1"/>
</dbReference>
<keyword evidence="2" id="KW-1133">Transmembrane helix</keyword>
<feature type="region of interest" description="Disordered" evidence="1">
    <location>
        <begin position="200"/>
        <end position="313"/>
    </location>
</feature>
<keyword evidence="2" id="KW-0472">Membrane</keyword>
<dbReference type="EMBL" id="CP045810">
    <property type="protein sequence ID" value="QHN39060.1"/>
    <property type="molecule type" value="Genomic_DNA"/>
</dbReference>
<accession>A0A857KVN1</accession>
<keyword evidence="2" id="KW-0812">Transmembrane</keyword>
<sequence length="313" mass="33538">MNNHDQQWDDHDPDLTADNGQLDFNALRADDEFLNALSRDAPVLTGDDNEYQLAVLLSGWRHESLSQPLPPLPTVDEIEHAIAASEPPRRGRRAMRHLRVVSGAAAVAVVAAAGLIVVSEGAQPGDTLWGVKSVVFAEQAQQTKAMVQAKDNLEQAQSAVQTGDLSSANSLISKASEDLKPVKDEETRRRMKEWIERLKDDSAEKATSSSKASKSSKHKSTSASLTDETTVTNDPGTTDTDPGDRTDTTVTESETVDRSETVMLSPPSTPPSTSKPPTTTVPPTTTASKTTVEPTTPDETPDPTEAETTSPSS</sequence>
<dbReference type="AlphaFoldDB" id="A0A857KVN1"/>
<feature type="compositionally biased region" description="Low complexity" evidence="1">
    <location>
        <begin position="221"/>
        <end position="240"/>
    </location>
</feature>
<evidence type="ECO:0000256" key="1">
    <source>
        <dbReference type="SAM" id="MobiDB-lite"/>
    </source>
</evidence>
<reference evidence="3" key="1">
    <citation type="journal article" date="2021" name="Nat. Microbiol.">
        <title>Cocultivation of an ultrasmall environmental parasitic bacterium with lytic ability against bacteria associated with wastewater foams.</title>
        <authorList>
            <person name="Batinovic S."/>
            <person name="Rose J.J.A."/>
            <person name="Ratcliffe J."/>
            <person name="Seviour R.J."/>
            <person name="Petrovski S."/>
        </authorList>
    </citation>
    <scope>NUCLEOTIDE SEQUENCE</scope>
    <source>
        <strain evidence="3">CON44</strain>
    </source>
</reference>
<feature type="transmembrane region" description="Helical" evidence="2">
    <location>
        <begin position="98"/>
        <end position="118"/>
    </location>
</feature>
<dbReference type="Gene3D" id="6.10.250.1300">
    <property type="match status" value="1"/>
</dbReference>
<evidence type="ECO:0000256" key="2">
    <source>
        <dbReference type="SAM" id="Phobius"/>
    </source>
</evidence>
<name>A0A857KVN1_9ACTN</name>
<gene>
    <name evidence="3" type="ORF">GII30_07610</name>
</gene>
<evidence type="ECO:0000313" key="3">
    <source>
        <dbReference type="EMBL" id="QHN39060.1"/>
    </source>
</evidence>
<proteinExistence type="predicted"/>
<dbReference type="RefSeq" id="WP_005185702.1">
    <property type="nucleotide sequence ID" value="NZ_CP045804.1"/>
</dbReference>
<protein>
    <submittedName>
        <fullName evidence="3">Uncharacterized protein</fullName>
    </submittedName>
</protein>
<feature type="compositionally biased region" description="Low complexity" evidence="1">
    <location>
        <begin position="275"/>
        <end position="298"/>
    </location>
</feature>
<organism evidence="3">
    <name type="scientific">Gordonia amarae</name>
    <dbReference type="NCBI Taxonomy" id="36821"/>
    <lineage>
        <taxon>Bacteria</taxon>
        <taxon>Bacillati</taxon>
        <taxon>Actinomycetota</taxon>
        <taxon>Actinomycetes</taxon>
        <taxon>Mycobacteriales</taxon>
        <taxon>Gordoniaceae</taxon>
        <taxon>Gordonia</taxon>
    </lineage>
</organism>